<reference evidence="1 2" key="1">
    <citation type="journal article" date="2010" name="Stand. Genomic Sci.">
        <title>Complete genome sequence of Spirosoma linguale type strain (1).</title>
        <authorList>
            <person name="Lail K."/>
            <person name="Sikorski J."/>
            <person name="Saunders E."/>
            <person name="Lapidus A."/>
            <person name="Glavina Del Rio T."/>
            <person name="Copeland A."/>
            <person name="Tice H."/>
            <person name="Cheng J.-F."/>
            <person name="Lucas S."/>
            <person name="Nolan M."/>
            <person name="Bruce D."/>
            <person name="Goodwin L."/>
            <person name="Pitluck S."/>
            <person name="Ivanova N."/>
            <person name="Mavromatis K."/>
            <person name="Ovchinnikova G."/>
            <person name="Pati A."/>
            <person name="Chen A."/>
            <person name="Palaniappan K."/>
            <person name="Land M."/>
            <person name="Hauser L."/>
            <person name="Chang Y.-J."/>
            <person name="Jeffries C.D."/>
            <person name="Chain P."/>
            <person name="Brettin T."/>
            <person name="Detter J.C."/>
            <person name="Schuetze A."/>
            <person name="Rohde M."/>
            <person name="Tindall B.J."/>
            <person name="Goeker M."/>
            <person name="Bristow J."/>
            <person name="Eisen J.A."/>
            <person name="Markowitz V."/>
            <person name="Hugenholtz P."/>
            <person name="Kyrpides N.C."/>
            <person name="Klenk H.-P."/>
            <person name="Chen F."/>
        </authorList>
    </citation>
    <scope>NUCLEOTIDE SEQUENCE [LARGE SCALE GENOMIC DNA]</scope>
    <source>
        <strain evidence="2">ATCC 33905 / DSM 74 / LMG 10896 / Claus 1</strain>
    </source>
</reference>
<dbReference type="HOGENOM" id="CLU_2169489_0_0_10"/>
<organism evidence="1 2">
    <name type="scientific">Spirosoma linguale (strain ATCC 33905 / DSM 74 / LMG 10896 / Claus 1)</name>
    <dbReference type="NCBI Taxonomy" id="504472"/>
    <lineage>
        <taxon>Bacteria</taxon>
        <taxon>Pseudomonadati</taxon>
        <taxon>Bacteroidota</taxon>
        <taxon>Cytophagia</taxon>
        <taxon>Cytophagales</taxon>
        <taxon>Cytophagaceae</taxon>
        <taxon>Spirosoma</taxon>
    </lineage>
</organism>
<evidence type="ECO:0000313" key="2">
    <source>
        <dbReference type="Proteomes" id="UP000002028"/>
    </source>
</evidence>
<accession>D2QRB2</accession>
<keyword evidence="2" id="KW-1185">Reference proteome</keyword>
<dbReference type="RefSeq" id="WP_012928185.1">
    <property type="nucleotide sequence ID" value="NC_013730.1"/>
</dbReference>
<sequence length="110" mass="12494">MYTLGLIKTERPNVLINPVGHSTPQAVYEWLERFFNLIDFTLETPISQEAVEQVLQSGKVGRINTNGYQVALLFGKTDVIQDATTRYIHLMPRSDDDVDMSKIENLVIPD</sequence>
<proteinExistence type="predicted"/>
<dbReference type="KEGG" id="sli:Slin_3660"/>
<dbReference type="Proteomes" id="UP000002028">
    <property type="component" value="Chromosome"/>
</dbReference>
<name>D2QRB2_SPILD</name>
<dbReference type="eggNOG" id="ENOG502ZR5R">
    <property type="taxonomic scope" value="Bacteria"/>
</dbReference>
<protein>
    <submittedName>
        <fullName evidence="1">Uncharacterized protein</fullName>
    </submittedName>
</protein>
<dbReference type="AlphaFoldDB" id="D2QRB2"/>
<evidence type="ECO:0000313" key="1">
    <source>
        <dbReference type="EMBL" id="ADB39666.1"/>
    </source>
</evidence>
<dbReference type="EMBL" id="CP001769">
    <property type="protein sequence ID" value="ADB39666.1"/>
    <property type="molecule type" value="Genomic_DNA"/>
</dbReference>
<gene>
    <name evidence="1" type="ordered locus">Slin_3660</name>
</gene>
<dbReference type="STRING" id="504472.Slin_3660"/>